<dbReference type="PANTHER" id="PTHR34406">
    <property type="entry name" value="PROTEIN YCEI"/>
    <property type="match status" value="1"/>
</dbReference>
<organism evidence="3 4">
    <name type="scientific">Mariniflexile ostreae</name>
    <dbReference type="NCBI Taxonomy" id="1520892"/>
    <lineage>
        <taxon>Bacteria</taxon>
        <taxon>Pseudomonadati</taxon>
        <taxon>Bacteroidota</taxon>
        <taxon>Flavobacteriia</taxon>
        <taxon>Flavobacteriales</taxon>
        <taxon>Flavobacteriaceae</taxon>
        <taxon>Mariniflexile</taxon>
    </lineage>
</organism>
<dbReference type="Proteomes" id="UP001589585">
    <property type="component" value="Unassembled WGS sequence"/>
</dbReference>
<dbReference type="InterPro" id="IPR036761">
    <property type="entry name" value="TTHA0802/YceI-like_sf"/>
</dbReference>
<dbReference type="SUPFAM" id="SSF101874">
    <property type="entry name" value="YceI-like"/>
    <property type="match status" value="1"/>
</dbReference>
<dbReference type="RefSeq" id="WP_379860559.1">
    <property type="nucleotide sequence ID" value="NZ_JBHMFC010000020.1"/>
</dbReference>
<reference evidence="3 4" key="1">
    <citation type="submission" date="2024-09" db="EMBL/GenBank/DDBJ databases">
        <authorList>
            <person name="Sun Q."/>
            <person name="Mori K."/>
        </authorList>
    </citation>
    <scope>NUCLEOTIDE SEQUENCE [LARGE SCALE GENOMIC DNA]</scope>
    <source>
        <strain evidence="3 4">CECT 8622</strain>
    </source>
</reference>
<protein>
    <submittedName>
        <fullName evidence="3">YceI family protein</fullName>
    </submittedName>
</protein>
<dbReference type="InterPro" id="IPR007372">
    <property type="entry name" value="Lipid/polyisoprenoid-bd_YceI"/>
</dbReference>
<evidence type="ECO:0000259" key="2">
    <source>
        <dbReference type="SMART" id="SM00867"/>
    </source>
</evidence>
<feature type="domain" description="Lipid/polyisoprenoid-binding YceI-like" evidence="2">
    <location>
        <begin position="29"/>
        <end position="194"/>
    </location>
</feature>
<evidence type="ECO:0000313" key="3">
    <source>
        <dbReference type="EMBL" id="MFB9056361.1"/>
    </source>
</evidence>
<dbReference type="EMBL" id="JBHMFC010000020">
    <property type="protein sequence ID" value="MFB9056361.1"/>
    <property type="molecule type" value="Genomic_DNA"/>
</dbReference>
<evidence type="ECO:0000313" key="4">
    <source>
        <dbReference type="Proteomes" id="UP001589585"/>
    </source>
</evidence>
<accession>A0ABV5FAB6</accession>
<evidence type="ECO:0000256" key="1">
    <source>
        <dbReference type="SAM" id="SignalP"/>
    </source>
</evidence>
<dbReference type="PANTHER" id="PTHR34406:SF1">
    <property type="entry name" value="PROTEIN YCEI"/>
    <property type="match status" value="1"/>
</dbReference>
<gene>
    <name evidence="3" type="ORF">ACFFU9_06340</name>
</gene>
<keyword evidence="1" id="KW-0732">Signal</keyword>
<sequence>MLKLKKMNRIMLKVFALFLLTSSIGQAQEFNLNNQESSLKVLGTSNVHDWELEAENLRGKISFKNLNECIIEACNIEVTVEGLKSGKSSMDKNTFKALKSEKHKTISFKLVEVKTVENKDAGKFSVQSVGDLTIAGVKKRVDLNFILNHTEGKVNLTGEKKIKMTDFNVDPPKAMFGAITTGDEVLIKFSTQLK</sequence>
<dbReference type="Pfam" id="PF04264">
    <property type="entry name" value="YceI"/>
    <property type="match status" value="1"/>
</dbReference>
<feature type="chain" id="PRO_5045729629" evidence="1">
    <location>
        <begin position="28"/>
        <end position="194"/>
    </location>
</feature>
<feature type="signal peptide" evidence="1">
    <location>
        <begin position="1"/>
        <end position="27"/>
    </location>
</feature>
<keyword evidence="4" id="KW-1185">Reference proteome</keyword>
<dbReference type="SMART" id="SM00867">
    <property type="entry name" value="YceI"/>
    <property type="match status" value="1"/>
</dbReference>
<comment type="caution">
    <text evidence="3">The sequence shown here is derived from an EMBL/GenBank/DDBJ whole genome shotgun (WGS) entry which is preliminary data.</text>
</comment>
<dbReference type="Gene3D" id="2.40.128.110">
    <property type="entry name" value="Lipid/polyisoprenoid-binding, YceI-like"/>
    <property type="match status" value="1"/>
</dbReference>
<proteinExistence type="predicted"/>
<name>A0ABV5FAB6_9FLAO</name>